<accession>A0A0D7AR30</accession>
<evidence type="ECO:0000256" key="17">
    <source>
        <dbReference type="ARBA" id="ARBA00041808"/>
    </source>
</evidence>
<evidence type="ECO:0000256" key="8">
    <source>
        <dbReference type="ARBA" id="ARBA00022801"/>
    </source>
</evidence>
<dbReference type="InterPro" id="IPR001764">
    <property type="entry name" value="Glyco_hydro_3_N"/>
</dbReference>
<dbReference type="FunFam" id="3.20.20.300:FF:000002">
    <property type="entry name" value="Probable beta-glucosidase"/>
    <property type="match status" value="1"/>
</dbReference>
<dbReference type="Pfam" id="PF01915">
    <property type="entry name" value="Glyco_hydro_3_C"/>
    <property type="match status" value="1"/>
</dbReference>
<evidence type="ECO:0000256" key="4">
    <source>
        <dbReference type="ARBA" id="ARBA00005336"/>
    </source>
</evidence>
<dbReference type="InterPro" id="IPR036881">
    <property type="entry name" value="Glyco_hydro_3_C_sf"/>
</dbReference>
<dbReference type="EMBL" id="KN881581">
    <property type="protein sequence ID" value="KIY54022.1"/>
    <property type="molecule type" value="Genomic_DNA"/>
</dbReference>
<dbReference type="InterPro" id="IPR017853">
    <property type="entry name" value="GH"/>
</dbReference>
<evidence type="ECO:0000256" key="2">
    <source>
        <dbReference type="ARBA" id="ARBA00004613"/>
    </source>
</evidence>
<keyword evidence="11" id="KW-0326">Glycosidase</keyword>
<reference evidence="19 20" key="1">
    <citation type="journal article" date="2015" name="Fungal Genet. Biol.">
        <title>Evolution of novel wood decay mechanisms in Agaricales revealed by the genome sequences of Fistulina hepatica and Cylindrobasidium torrendii.</title>
        <authorList>
            <person name="Floudas D."/>
            <person name="Held B.W."/>
            <person name="Riley R."/>
            <person name="Nagy L.G."/>
            <person name="Koehler G."/>
            <person name="Ransdell A.S."/>
            <person name="Younus H."/>
            <person name="Chow J."/>
            <person name="Chiniquy J."/>
            <person name="Lipzen A."/>
            <person name="Tritt A."/>
            <person name="Sun H."/>
            <person name="Haridas S."/>
            <person name="LaButti K."/>
            <person name="Ohm R.A."/>
            <person name="Kues U."/>
            <person name="Blanchette R.A."/>
            <person name="Grigoriev I.V."/>
            <person name="Minto R.E."/>
            <person name="Hibbett D.S."/>
        </authorList>
    </citation>
    <scope>NUCLEOTIDE SEQUENCE [LARGE SCALE GENOMIC DNA]</scope>
    <source>
        <strain evidence="19 20">ATCC 64428</strain>
    </source>
</reference>
<dbReference type="SMART" id="SM01217">
    <property type="entry name" value="Fn3_like"/>
    <property type="match status" value="1"/>
</dbReference>
<evidence type="ECO:0000259" key="18">
    <source>
        <dbReference type="SMART" id="SM01217"/>
    </source>
</evidence>
<evidence type="ECO:0000313" key="19">
    <source>
        <dbReference type="EMBL" id="KIY54022.1"/>
    </source>
</evidence>
<sequence>MPDNVTGGIAWADAYAKAVAIVAEMTIEEKVNLTIGVNGPCSGNLYGVPRLGIPVLCLEDGPAGPRPVHGISQYPAGLMTAATWDRELMYSRGRAMGKEFYDQGIHIALAPVAGGPLGRSPLGGRNWEGWFPDPYATGMASYLTVKGIQDSGVAAVAKHFIGYEQETDRNGYQVTSSSSDSALVNQLPISSNIDDETTHELYLWSFAEAVRAGTSHVMCSYNEVNQTHACNNAYTLNHLLKGELNFQGAVISDWGGQHNNIESVYGGLDVSMPGSGSGGVLGDFWGNGALVDDVRNGSVPEYMLDQMVYRLLMPYYHLGQNETELPEVIFNANTGTYDAPDRTRNVRQPTTPALIRTIGNSGLTLLKNTGGLPLSLGADSRVAVVGTDATDNSVGPDGCGTVYTSCPSGNINGTLSLGGGSGYAYAPYIVTPLDAIQARAVQDGFEVAQILRDSDVETTFEELLPISDATIVFVSRFSEESEDIPNLSLDHDGDALVAAAVNQSSNVIVVMHTTGVVDIEAWADHENVTAIVSAFLPGMETGNGLVDVLFGDVTPSGKLPFTWGKSIDDYPPHTIVSDPVPAPQANFTEGVFIDYRWFDKHDITPRYEFGFGLSYTTFGYSDLVLDNTFKADAFAIQQTAEPFEGYNGTNSLYDVLFTVNVTIKNTGDYTGSEVAQLYASIPGDDQPVRVLRGFDKVKNLAPGEYGTATFDVRRKDVSIWSVERGLWYVPTDAITISVGASSRNLLLTTTWTSS</sequence>
<dbReference type="Gene3D" id="2.60.40.10">
    <property type="entry name" value="Immunoglobulins"/>
    <property type="match status" value="1"/>
</dbReference>
<organism evidence="19 20">
    <name type="scientific">Fistulina hepatica ATCC 64428</name>
    <dbReference type="NCBI Taxonomy" id="1128425"/>
    <lineage>
        <taxon>Eukaryota</taxon>
        <taxon>Fungi</taxon>
        <taxon>Dikarya</taxon>
        <taxon>Basidiomycota</taxon>
        <taxon>Agaricomycotina</taxon>
        <taxon>Agaricomycetes</taxon>
        <taxon>Agaricomycetidae</taxon>
        <taxon>Agaricales</taxon>
        <taxon>Fistulinaceae</taxon>
        <taxon>Fistulina</taxon>
    </lineage>
</organism>
<comment type="subcellular location">
    <subcellularLocation>
        <location evidence="2">Secreted</location>
    </subcellularLocation>
</comment>
<dbReference type="InterPro" id="IPR036962">
    <property type="entry name" value="Glyco_hydro_3_N_sf"/>
</dbReference>
<evidence type="ECO:0000256" key="7">
    <source>
        <dbReference type="ARBA" id="ARBA00022729"/>
    </source>
</evidence>
<dbReference type="PANTHER" id="PTHR42715">
    <property type="entry name" value="BETA-GLUCOSIDASE"/>
    <property type="match status" value="1"/>
</dbReference>
<dbReference type="Pfam" id="PF14310">
    <property type="entry name" value="Fn3-like"/>
    <property type="match status" value="1"/>
</dbReference>
<comment type="similarity">
    <text evidence="4">Belongs to the glycosyl hydrolase 3 family.</text>
</comment>
<dbReference type="EC" id="3.2.1.21" evidence="5"/>
<dbReference type="PANTHER" id="PTHR42715:SF12">
    <property type="entry name" value="BETA-GLUCOSIDASE G-RELATED"/>
    <property type="match status" value="1"/>
</dbReference>
<evidence type="ECO:0000256" key="12">
    <source>
        <dbReference type="ARBA" id="ARBA00023326"/>
    </source>
</evidence>
<keyword evidence="20" id="KW-1185">Reference proteome</keyword>
<evidence type="ECO:0000313" key="20">
    <source>
        <dbReference type="Proteomes" id="UP000054144"/>
    </source>
</evidence>
<dbReference type="Proteomes" id="UP000054144">
    <property type="component" value="Unassembled WGS sequence"/>
</dbReference>
<name>A0A0D7AR30_9AGAR</name>
<gene>
    <name evidence="19" type="ORF">FISHEDRAFT_68392</name>
</gene>
<keyword evidence="8" id="KW-0378">Hydrolase</keyword>
<dbReference type="InterPro" id="IPR002772">
    <property type="entry name" value="Glyco_hydro_3_C"/>
</dbReference>
<dbReference type="SUPFAM" id="SSF52279">
    <property type="entry name" value="Beta-D-glucan exohydrolase, C-terminal domain"/>
    <property type="match status" value="1"/>
</dbReference>
<dbReference type="GO" id="GO:0008422">
    <property type="term" value="F:beta-glucosidase activity"/>
    <property type="evidence" value="ECO:0007669"/>
    <property type="project" value="UniProtKB-EC"/>
</dbReference>
<keyword evidence="6" id="KW-0964">Secreted</keyword>
<dbReference type="Gene3D" id="3.40.50.1700">
    <property type="entry name" value="Glycoside hydrolase family 3 C-terminal domain"/>
    <property type="match status" value="1"/>
</dbReference>
<dbReference type="Gene3D" id="3.20.20.300">
    <property type="entry name" value="Glycoside hydrolase, family 3, N-terminal domain"/>
    <property type="match status" value="1"/>
</dbReference>
<evidence type="ECO:0000256" key="1">
    <source>
        <dbReference type="ARBA" id="ARBA00000448"/>
    </source>
</evidence>
<comment type="pathway">
    <text evidence="3">Glycan metabolism; cellulose degradation.</text>
</comment>
<dbReference type="Pfam" id="PF00933">
    <property type="entry name" value="Glyco_hydro_3"/>
    <property type="match status" value="1"/>
</dbReference>
<keyword evidence="12" id="KW-0624">Polysaccharide degradation</keyword>
<evidence type="ECO:0000256" key="15">
    <source>
        <dbReference type="ARBA" id="ARBA00041276"/>
    </source>
</evidence>
<evidence type="ECO:0000256" key="9">
    <source>
        <dbReference type="ARBA" id="ARBA00023180"/>
    </source>
</evidence>
<evidence type="ECO:0000256" key="14">
    <source>
        <dbReference type="ARBA" id="ARBA00039579"/>
    </source>
</evidence>
<keyword evidence="7" id="KW-0732">Signal</keyword>
<dbReference type="InterPro" id="IPR013783">
    <property type="entry name" value="Ig-like_fold"/>
</dbReference>
<evidence type="ECO:0000256" key="6">
    <source>
        <dbReference type="ARBA" id="ARBA00022525"/>
    </source>
</evidence>
<dbReference type="InterPro" id="IPR026891">
    <property type="entry name" value="Fn3-like"/>
</dbReference>
<dbReference type="InterPro" id="IPR050288">
    <property type="entry name" value="Cellulose_deg_GH3"/>
</dbReference>
<feature type="domain" description="Fibronectin type III-like" evidence="18">
    <location>
        <begin position="673"/>
        <end position="742"/>
    </location>
</feature>
<protein>
    <recommendedName>
        <fullName evidence="14">Probable beta-glucosidase G</fullName>
        <ecNumber evidence="5">3.2.1.21</ecNumber>
    </recommendedName>
    <alternativeName>
        <fullName evidence="15">Beta-D-glucoside glucohydrolase G</fullName>
    </alternativeName>
    <alternativeName>
        <fullName evidence="16">Cellobiase G</fullName>
    </alternativeName>
    <alternativeName>
        <fullName evidence="17">Gentiobiase G</fullName>
    </alternativeName>
</protein>
<comment type="catalytic activity">
    <reaction evidence="1">
        <text>Hydrolysis of terminal, non-reducing beta-D-glucosyl residues with release of beta-D-glucose.</text>
        <dbReference type="EC" id="3.2.1.21"/>
    </reaction>
</comment>
<dbReference type="GO" id="GO:0005576">
    <property type="term" value="C:extracellular region"/>
    <property type="evidence" value="ECO:0007669"/>
    <property type="project" value="UniProtKB-SubCell"/>
</dbReference>
<evidence type="ECO:0000256" key="16">
    <source>
        <dbReference type="ARBA" id="ARBA00041601"/>
    </source>
</evidence>
<keyword evidence="10" id="KW-0119">Carbohydrate metabolism</keyword>
<dbReference type="PRINTS" id="PR00133">
    <property type="entry name" value="GLHYDRLASE3"/>
</dbReference>
<evidence type="ECO:0000256" key="5">
    <source>
        <dbReference type="ARBA" id="ARBA00012744"/>
    </source>
</evidence>
<evidence type="ECO:0000256" key="3">
    <source>
        <dbReference type="ARBA" id="ARBA00004987"/>
    </source>
</evidence>
<proteinExistence type="inferred from homology"/>
<comment type="function">
    <text evidence="13">Beta-glucosidases are one of a number of cellulolytic enzymes involved in the degradation of cellulosic biomass. Catalyzes the last step releasing glucose from the inhibitory cellobiose.</text>
</comment>
<evidence type="ECO:0000256" key="13">
    <source>
        <dbReference type="ARBA" id="ARBA00024983"/>
    </source>
</evidence>
<keyword evidence="9" id="KW-0325">Glycoprotein</keyword>
<dbReference type="OrthoDB" id="416222at2759"/>
<evidence type="ECO:0000256" key="10">
    <source>
        <dbReference type="ARBA" id="ARBA00023277"/>
    </source>
</evidence>
<dbReference type="AlphaFoldDB" id="A0A0D7AR30"/>
<dbReference type="GO" id="GO:0009251">
    <property type="term" value="P:glucan catabolic process"/>
    <property type="evidence" value="ECO:0007669"/>
    <property type="project" value="TreeGrafter"/>
</dbReference>
<evidence type="ECO:0000256" key="11">
    <source>
        <dbReference type="ARBA" id="ARBA00023295"/>
    </source>
</evidence>
<dbReference type="SUPFAM" id="SSF51445">
    <property type="entry name" value="(Trans)glycosidases"/>
    <property type="match status" value="1"/>
</dbReference>